<dbReference type="AlphaFoldDB" id="A0A2V5HTU5"/>
<dbReference type="PROSITE" id="PS50048">
    <property type="entry name" value="ZN2_CY6_FUNGAL_2"/>
    <property type="match status" value="1"/>
</dbReference>
<reference evidence="7 8" key="1">
    <citation type="submission" date="2018-02" db="EMBL/GenBank/DDBJ databases">
        <title>The genomes of Aspergillus section Nigri reveals drivers in fungal speciation.</title>
        <authorList>
            <consortium name="DOE Joint Genome Institute"/>
            <person name="Vesth T.C."/>
            <person name="Nybo J."/>
            <person name="Theobald S."/>
            <person name="Brandl J."/>
            <person name="Frisvad J.C."/>
            <person name="Nielsen K.F."/>
            <person name="Lyhne E.K."/>
            <person name="Kogle M.E."/>
            <person name="Kuo A."/>
            <person name="Riley R."/>
            <person name="Clum A."/>
            <person name="Nolan M."/>
            <person name="Lipzen A."/>
            <person name="Salamov A."/>
            <person name="Henrissat B."/>
            <person name="Wiebenga A."/>
            <person name="De vries R.P."/>
            <person name="Grigoriev I.V."/>
            <person name="Mortensen U.H."/>
            <person name="Andersen M.R."/>
            <person name="Baker S.E."/>
        </authorList>
    </citation>
    <scope>NUCLEOTIDE SEQUENCE [LARGE SCALE GENOMIC DNA]</scope>
    <source>
        <strain evidence="7 8">CBS 115571</strain>
    </source>
</reference>
<evidence type="ECO:0000313" key="7">
    <source>
        <dbReference type="EMBL" id="PYI15337.1"/>
    </source>
</evidence>
<dbReference type="EMBL" id="KZ825188">
    <property type="protein sequence ID" value="PYI15337.1"/>
    <property type="molecule type" value="Genomic_DNA"/>
</dbReference>
<dbReference type="CDD" id="cd00067">
    <property type="entry name" value="GAL4"/>
    <property type="match status" value="1"/>
</dbReference>
<dbReference type="GO" id="GO:0008270">
    <property type="term" value="F:zinc ion binding"/>
    <property type="evidence" value="ECO:0007669"/>
    <property type="project" value="InterPro"/>
</dbReference>
<proteinExistence type="predicted"/>
<evidence type="ECO:0000259" key="6">
    <source>
        <dbReference type="PROSITE" id="PS50048"/>
    </source>
</evidence>
<feature type="compositionally biased region" description="Polar residues" evidence="5">
    <location>
        <begin position="159"/>
        <end position="171"/>
    </location>
</feature>
<dbReference type="STRING" id="1450538.A0A2V5HTU5"/>
<evidence type="ECO:0000256" key="3">
    <source>
        <dbReference type="ARBA" id="ARBA00023163"/>
    </source>
</evidence>
<protein>
    <recommendedName>
        <fullName evidence="6">Zn(2)-C6 fungal-type domain-containing protein</fullName>
    </recommendedName>
</protein>
<keyword evidence="4" id="KW-0539">Nucleus</keyword>
<dbReference type="PROSITE" id="PS00463">
    <property type="entry name" value="ZN2_CY6_FUNGAL_1"/>
    <property type="match status" value="1"/>
</dbReference>
<dbReference type="PANTHER" id="PTHR37534:SF2">
    <property type="entry name" value="N-ACETYLTRANSFERASE DOMAIN-CONTAINING PROTEIN"/>
    <property type="match status" value="1"/>
</dbReference>
<feature type="compositionally biased region" description="Polar residues" evidence="5">
    <location>
        <begin position="179"/>
        <end position="188"/>
    </location>
</feature>
<dbReference type="SMART" id="SM00066">
    <property type="entry name" value="GAL4"/>
    <property type="match status" value="1"/>
</dbReference>
<dbReference type="Gene3D" id="4.10.240.10">
    <property type="entry name" value="Zn(2)-C6 fungal-type DNA-binding domain"/>
    <property type="match status" value="1"/>
</dbReference>
<organism evidence="7 8">
    <name type="scientific">Aspergillus violaceofuscus (strain CBS 115571)</name>
    <dbReference type="NCBI Taxonomy" id="1450538"/>
    <lineage>
        <taxon>Eukaryota</taxon>
        <taxon>Fungi</taxon>
        <taxon>Dikarya</taxon>
        <taxon>Ascomycota</taxon>
        <taxon>Pezizomycotina</taxon>
        <taxon>Eurotiomycetes</taxon>
        <taxon>Eurotiomycetidae</taxon>
        <taxon>Eurotiales</taxon>
        <taxon>Aspergillaceae</taxon>
        <taxon>Aspergillus</taxon>
    </lineage>
</organism>
<dbReference type="GO" id="GO:0045944">
    <property type="term" value="P:positive regulation of transcription by RNA polymerase II"/>
    <property type="evidence" value="ECO:0007669"/>
    <property type="project" value="TreeGrafter"/>
</dbReference>
<dbReference type="GO" id="GO:0000981">
    <property type="term" value="F:DNA-binding transcription factor activity, RNA polymerase II-specific"/>
    <property type="evidence" value="ECO:0007669"/>
    <property type="project" value="InterPro"/>
</dbReference>
<dbReference type="PANTHER" id="PTHR37534">
    <property type="entry name" value="TRANSCRIPTIONAL ACTIVATOR PROTEIN UGA3"/>
    <property type="match status" value="1"/>
</dbReference>
<feature type="compositionally biased region" description="Polar residues" evidence="5">
    <location>
        <begin position="121"/>
        <end position="140"/>
    </location>
</feature>
<keyword evidence="1" id="KW-0805">Transcription regulation</keyword>
<dbReference type="SUPFAM" id="SSF57701">
    <property type="entry name" value="Zn2/Cys6 DNA-binding domain"/>
    <property type="match status" value="1"/>
</dbReference>
<evidence type="ECO:0000256" key="4">
    <source>
        <dbReference type="ARBA" id="ARBA00023242"/>
    </source>
</evidence>
<dbReference type="GO" id="GO:0000976">
    <property type="term" value="F:transcription cis-regulatory region binding"/>
    <property type="evidence" value="ECO:0007669"/>
    <property type="project" value="TreeGrafter"/>
</dbReference>
<accession>A0A2V5HTU5</accession>
<dbReference type="GO" id="GO:0005634">
    <property type="term" value="C:nucleus"/>
    <property type="evidence" value="ECO:0007669"/>
    <property type="project" value="TreeGrafter"/>
</dbReference>
<keyword evidence="2" id="KW-0238">DNA-binding</keyword>
<evidence type="ECO:0000313" key="8">
    <source>
        <dbReference type="Proteomes" id="UP000249829"/>
    </source>
</evidence>
<dbReference type="Proteomes" id="UP000249829">
    <property type="component" value="Unassembled WGS sequence"/>
</dbReference>
<evidence type="ECO:0000256" key="5">
    <source>
        <dbReference type="SAM" id="MobiDB-lite"/>
    </source>
</evidence>
<dbReference type="InterPro" id="IPR001138">
    <property type="entry name" value="Zn2Cys6_DnaBD"/>
</dbReference>
<name>A0A2V5HTU5_ASPV1</name>
<gene>
    <name evidence="7" type="ORF">BO99DRAFT_254205</name>
</gene>
<evidence type="ECO:0000256" key="2">
    <source>
        <dbReference type="ARBA" id="ARBA00023125"/>
    </source>
</evidence>
<keyword evidence="8" id="KW-1185">Reference proteome</keyword>
<feature type="domain" description="Zn(2)-C6 fungal-type" evidence="6">
    <location>
        <begin position="13"/>
        <end position="41"/>
    </location>
</feature>
<dbReference type="OMA" id="MMIAKMI"/>
<keyword evidence="3" id="KW-0804">Transcription</keyword>
<feature type="region of interest" description="Disordered" evidence="5">
    <location>
        <begin position="109"/>
        <end position="199"/>
    </location>
</feature>
<sequence>MSATAKASTPQTPCSNCREKHVRCDRLRPVCTRCKEKGWTCQPVPRKSPFRQGSTAGFDASFSGNQAWVSSEPKRWKSLFGQQHVSNGLEVPTGHLVRHAYEEHYGALLSSPETSGGARVQTGSSSSGSPDARFTTQNGQFEMDKGHSLPPQGGPVLQCLSSGHLQESTEASVVRSAPAVQNRQQANGSSSDLSRSSALKRRHGDESPCYLAHQASLQEACLLRYFVEEISPWFDHCDHLRHFRLEVPRRARHCSTVRNAIFAVSARHLARLPQYKTPQGIVYHGQLLTDMEDATAVEYTLRCIPDLVKFPDVSDPVDQENIMVAAVILRQYEEMEEDICDEGPAETAAHSRVNFLAITQTIIESMMSHRLEQSLATAAYWIAVRQEVYYALTRERAPIMQFQPQDWRRASVANKFIMLASEVTKWFWEDRSIDEWERLVRREQELVDACRSKLVPILEKRAEKLQRQPFPTIWYSSEDQITASQHLELSRMILTAENPHLENANRAAHRRAESQVRSIVLKICGIALNHIDCKPALVNGVVAVSLYGEYFTEPEDRDALVTEIIHRAQEVKAWPMQKRHERLKQRWQCMDG</sequence>
<dbReference type="Pfam" id="PF00172">
    <property type="entry name" value="Zn_clus"/>
    <property type="match status" value="1"/>
</dbReference>
<evidence type="ECO:0000256" key="1">
    <source>
        <dbReference type="ARBA" id="ARBA00023015"/>
    </source>
</evidence>
<dbReference type="InterPro" id="IPR036864">
    <property type="entry name" value="Zn2-C6_fun-type_DNA-bd_sf"/>
</dbReference>